<name>A0A367IKQ5_RHIST</name>
<protein>
    <submittedName>
        <fullName evidence="1">Uncharacterized protein</fullName>
    </submittedName>
</protein>
<keyword evidence="2" id="KW-1185">Reference proteome</keyword>
<dbReference type="EMBL" id="PJQM01007490">
    <property type="protein sequence ID" value="RCH78111.1"/>
    <property type="molecule type" value="Genomic_DNA"/>
</dbReference>
<feature type="non-terminal residue" evidence="1">
    <location>
        <position position="1"/>
    </location>
</feature>
<gene>
    <name evidence="1" type="ORF">CU098_007279</name>
</gene>
<comment type="caution">
    <text evidence="1">The sequence shown here is derived from an EMBL/GenBank/DDBJ whole genome shotgun (WGS) entry which is preliminary data.</text>
</comment>
<accession>A0A367IKQ5</accession>
<evidence type="ECO:0000313" key="1">
    <source>
        <dbReference type="EMBL" id="RCH78111.1"/>
    </source>
</evidence>
<evidence type="ECO:0000313" key="2">
    <source>
        <dbReference type="Proteomes" id="UP000253551"/>
    </source>
</evidence>
<dbReference type="Proteomes" id="UP000253551">
    <property type="component" value="Unassembled WGS sequence"/>
</dbReference>
<dbReference type="OrthoDB" id="2276066at2759"/>
<proteinExistence type="predicted"/>
<sequence>CWKPSILEIVLSDTNINVGTESCYSYETEYWRIEFKSEVANTSLLKHQQSRIVRINGTILDDVTLLTKD</sequence>
<organism evidence="1 2">
    <name type="scientific">Rhizopus stolonifer</name>
    <name type="common">Rhizopus nigricans</name>
    <dbReference type="NCBI Taxonomy" id="4846"/>
    <lineage>
        <taxon>Eukaryota</taxon>
        <taxon>Fungi</taxon>
        <taxon>Fungi incertae sedis</taxon>
        <taxon>Mucoromycota</taxon>
        <taxon>Mucoromycotina</taxon>
        <taxon>Mucoromycetes</taxon>
        <taxon>Mucorales</taxon>
        <taxon>Mucorineae</taxon>
        <taxon>Rhizopodaceae</taxon>
        <taxon>Rhizopus</taxon>
    </lineage>
</organism>
<dbReference type="AlphaFoldDB" id="A0A367IKQ5"/>
<reference evidence="1 2" key="1">
    <citation type="journal article" date="2018" name="G3 (Bethesda)">
        <title>Phylogenetic and Phylogenomic Definition of Rhizopus Species.</title>
        <authorList>
            <person name="Gryganskyi A.P."/>
            <person name="Golan J."/>
            <person name="Dolatabadi S."/>
            <person name="Mondo S."/>
            <person name="Robb S."/>
            <person name="Idnurm A."/>
            <person name="Muszewska A."/>
            <person name="Steczkiewicz K."/>
            <person name="Masonjones S."/>
            <person name="Liao H.L."/>
            <person name="Gajdeczka M.T."/>
            <person name="Anike F."/>
            <person name="Vuek A."/>
            <person name="Anishchenko I.M."/>
            <person name="Voigt K."/>
            <person name="de Hoog G.S."/>
            <person name="Smith M.E."/>
            <person name="Heitman J."/>
            <person name="Vilgalys R."/>
            <person name="Stajich J.E."/>
        </authorList>
    </citation>
    <scope>NUCLEOTIDE SEQUENCE [LARGE SCALE GENOMIC DNA]</scope>
    <source>
        <strain evidence="1 2">LSU 92-RS-03</strain>
    </source>
</reference>